<organism evidence="2 3">
    <name type="scientific">Saccharopolyspora spinosa</name>
    <dbReference type="NCBI Taxonomy" id="60894"/>
    <lineage>
        <taxon>Bacteria</taxon>
        <taxon>Bacillati</taxon>
        <taxon>Actinomycetota</taxon>
        <taxon>Actinomycetes</taxon>
        <taxon>Pseudonocardiales</taxon>
        <taxon>Pseudonocardiaceae</taxon>
        <taxon>Saccharopolyspora</taxon>
    </lineage>
</organism>
<dbReference type="InterPro" id="IPR051873">
    <property type="entry name" value="KNR4/SMI1_regulator"/>
</dbReference>
<keyword evidence="3" id="KW-1185">Reference proteome</keyword>
<dbReference type="AlphaFoldDB" id="A0A2N3Y7N9"/>
<dbReference type="Gene3D" id="3.80.10.10">
    <property type="entry name" value="Ribonuclease Inhibitor"/>
    <property type="match status" value="1"/>
</dbReference>
<evidence type="ECO:0000313" key="3">
    <source>
        <dbReference type="Proteomes" id="UP000233786"/>
    </source>
</evidence>
<evidence type="ECO:0000313" key="2">
    <source>
        <dbReference type="EMBL" id="PKW18895.1"/>
    </source>
</evidence>
<dbReference type="Pfam" id="PF09346">
    <property type="entry name" value="SMI1_KNR4"/>
    <property type="match status" value="1"/>
</dbReference>
<proteinExistence type="predicted"/>
<name>A0A2N3Y7N9_SACSN</name>
<dbReference type="EMBL" id="PJNB01000001">
    <property type="protein sequence ID" value="PKW18895.1"/>
    <property type="molecule type" value="Genomic_DNA"/>
</dbReference>
<protein>
    <submittedName>
        <fullName evidence="2">Cell wall assembly regulator SMI1</fullName>
    </submittedName>
</protein>
<dbReference type="InterPro" id="IPR037883">
    <property type="entry name" value="Knr4/Smi1-like_sf"/>
</dbReference>
<dbReference type="Proteomes" id="UP000233786">
    <property type="component" value="Unassembled WGS sequence"/>
</dbReference>
<dbReference type="RefSeq" id="WP_158309645.1">
    <property type="nucleotide sequence ID" value="NZ_CP171362.1"/>
</dbReference>
<dbReference type="STRING" id="994479.GCA_000194155_05048"/>
<dbReference type="PANTHER" id="PTHR47432:SF1">
    <property type="entry name" value="CELL WALL ASSEMBLY REGULATOR SMI1"/>
    <property type="match status" value="1"/>
</dbReference>
<feature type="domain" description="Knr4/Smi1-like" evidence="1">
    <location>
        <begin position="176"/>
        <end position="311"/>
    </location>
</feature>
<gene>
    <name evidence="2" type="ORF">A8926_7033</name>
</gene>
<dbReference type="InterPro" id="IPR032675">
    <property type="entry name" value="LRR_dom_sf"/>
</dbReference>
<dbReference type="PANTHER" id="PTHR47432">
    <property type="entry name" value="CELL WALL ASSEMBLY REGULATOR SMI1"/>
    <property type="match status" value="1"/>
</dbReference>
<comment type="caution">
    <text evidence="2">The sequence shown here is derived from an EMBL/GenBank/DDBJ whole genome shotgun (WGS) entry which is preliminary data.</text>
</comment>
<accession>A0A2N3Y7N9</accession>
<sequence length="546" mass="60305">MTTEHDPETLAVLREMAVKIAAAAPKDWRRAVLEGFADGTGSGHRGPVYEPRSLDSTGSSVDLHYEMCLVHELERAADRLTIELVVHPTGKFEAVTSESLRRSPRAGRGGFTYLLRPDALPAEPAAFQPGPTRAVQAGDPQEALQLLDRYLRRRAEIVGFQEKLPQPLEAAEREFLEGHLPVPLPDDLRALYGRADGDHRAGLLNGFHWLELKGLAALSDKDRPENRSWIVRDWDRVLLREVRYDTHPAGAVRRAQHLPGWIPFAHDTGGEFLAVDMDPGPNGHPGQVIRIGLHDHDGPVYVADSVTSLLRRDVEALENFSYQYKNGRLRLFHRDDATALDRELRIGGDSAPLREIHPGIQRLVVANSHLVDLAPVRNAPSLWEVELANCPTADLSPLRAAPVEVLTADLNRIDLAPLAEHPTLRLLKLATGEPVDLAPLRTCPRLYGLDLAAAEVCDIAVLGDLDGLLYLNLSAAQWEELWAATAHPVGLAAAELDGAPTLRKAAEWAGTLADDSPDVRYTRGRFTPPKGSRTPLWRRMKMPWEV</sequence>
<dbReference type="SUPFAM" id="SSF52058">
    <property type="entry name" value="L domain-like"/>
    <property type="match status" value="1"/>
</dbReference>
<dbReference type="InterPro" id="IPR018958">
    <property type="entry name" value="Knr4/Smi1-like_dom"/>
</dbReference>
<evidence type="ECO:0000259" key="1">
    <source>
        <dbReference type="Pfam" id="PF09346"/>
    </source>
</evidence>
<dbReference type="SUPFAM" id="SSF160631">
    <property type="entry name" value="SMI1/KNR4-like"/>
    <property type="match status" value="1"/>
</dbReference>
<reference evidence="2" key="1">
    <citation type="submission" date="2017-12" db="EMBL/GenBank/DDBJ databases">
        <title>Sequencing the genomes of 1000 Actinobacteria strains.</title>
        <authorList>
            <person name="Klenk H.-P."/>
        </authorList>
    </citation>
    <scope>NUCLEOTIDE SEQUENCE [LARGE SCALE GENOMIC DNA]</scope>
    <source>
        <strain evidence="2">DSM 44228</strain>
    </source>
</reference>